<evidence type="ECO:0000256" key="2">
    <source>
        <dbReference type="SAM" id="MobiDB-lite"/>
    </source>
</evidence>
<keyword evidence="1" id="KW-0863">Zinc-finger</keyword>
<dbReference type="Proteomes" id="UP001231189">
    <property type="component" value="Unassembled WGS sequence"/>
</dbReference>
<dbReference type="EMBL" id="JAUUTY010000002">
    <property type="protein sequence ID" value="KAK1687112.1"/>
    <property type="molecule type" value="Genomic_DNA"/>
</dbReference>
<accession>A0AAD8TSR2</accession>
<organism evidence="4 5">
    <name type="scientific">Lolium multiflorum</name>
    <name type="common">Italian ryegrass</name>
    <name type="synonym">Lolium perenne subsp. multiflorum</name>
    <dbReference type="NCBI Taxonomy" id="4521"/>
    <lineage>
        <taxon>Eukaryota</taxon>
        <taxon>Viridiplantae</taxon>
        <taxon>Streptophyta</taxon>
        <taxon>Embryophyta</taxon>
        <taxon>Tracheophyta</taxon>
        <taxon>Spermatophyta</taxon>
        <taxon>Magnoliopsida</taxon>
        <taxon>Liliopsida</taxon>
        <taxon>Poales</taxon>
        <taxon>Poaceae</taxon>
        <taxon>BOP clade</taxon>
        <taxon>Pooideae</taxon>
        <taxon>Poodae</taxon>
        <taxon>Poeae</taxon>
        <taxon>Poeae Chloroplast Group 2 (Poeae type)</taxon>
        <taxon>Loliodinae</taxon>
        <taxon>Loliinae</taxon>
        <taxon>Lolium</taxon>
    </lineage>
</organism>
<dbReference type="Gene3D" id="4.10.60.10">
    <property type="entry name" value="Zinc finger, CCHC-type"/>
    <property type="match status" value="1"/>
</dbReference>
<sequence length="431" mass="49177">MNYNMQNMNKELHELFSMLKSAEVEIRKENQVLMVNKTTSFKKQGKPNKGNFKKGGKKVAAPPEKPKAGPKPDTVCYYCQGKGHWKHNCPKFLVDLKSGHVKKKDLPDSRKAVENKWIFKRKTDADGNVTFYKARLVAKGFRQIQGVDYDETFSPVAKLKSMEHFAQTESYRLGNAGGLIFEEDLTELSLFLGRPFPEFFGGRVTNQLGGQMQWIVCADLRGTPESPPTSRIQFSVLENSWLDGLARAMKEALARLCGLELPRIRGTRYFHMARHDSMGAPMDLSPHPELKSHVDHTDYMLCETYVQLDNARSLANFAYHQMAQKDEITKIIAAERKTLRRENAKKDYKISRLRDQIANLKETIKTQEDQLKALESEGEGEDIQGDGYSYVSNDNDYEEDDDDLAYYPYEDGHEHLTAGMDDTVPIRVDEA</sequence>
<gene>
    <name evidence="4" type="ORF">QYE76_047960</name>
</gene>
<evidence type="ECO:0000256" key="1">
    <source>
        <dbReference type="PROSITE-ProRule" id="PRU00047"/>
    </source>
</evidence>
<proteinExistence type="predicted"/>
<keyword evidence="5" id="KW-1185">Reference proteome</keyword>
<keyword evidence="1" id="KW-0479">Metal-binding</keyword>
<keyword evidence="1" id="KW-0862">Zinc</keyword>
<dbReference type="SUPFAM" id="SSF57756">
    <property type="entry name" value="Retrovirus zinc finger-like domains"/>
    <property type="match status" value="1"/>
</dbReference>
<feature type="compositionally biased region" description="Basic residues" evidence="2">
    <location>
        <begin position="43"/>
        <end position="57"/>
    </location>
</feature>
<dbReference type="SMART" id="SM00343">
    <property type="entry name" value="ZnF_C2HC"/>
    <property type="match status" value="1"/>
</dbReference>
<evidence type="ECO:0000259" key="3">
    <source>
        <dbReference type="PROSITE" id="PS50158"/>
    </source>
</evidence>
<feature type="compositionally biased region" description="Acidic residues" evidence="2">
    <location>
        <begin position="395"/>
        <end position="404"/>
    </location>
</feature>
<dbReference type="InterPro" id="IPR001878">
    <property type="entry name" value="Znf_CCHC"/>
</dbReference>
<dbReference type="GO" id="GO:0003676">
    <property type="term" value="F:nucleic acid binding"/>
    <property type="evidence" value="ECO:0007669"/>
    <property type="project" value="InterPro"/>
</dbReference>
<evidence type="ECO:0000313" key="5">
    <source>
        <dbReference type="Proteomes" id="UP001231189"/>
    </source>
</evidence>
<dbReference type="InterPro" id="IPR036875">
    <property type="entry name" value="Znf_CCHC_sf"/>
</dbReference>
<dbReference type="GO" id="GO:0008270">
    <property type="term" value="F:zinc ion binding"/>
    <property type="evidence" value="ECO:0007669"/>
    <property type="project" value="UniProtKB-KW"/>
</dbReference>
<dbReference type="Pfam" id="PF07727">
    <property type="entry name" value="RVT_2"/>
    <property type="match status" value="1"/>
</dbReference>
<feature type="domain" description="CCHC-type" evidence="3">
    <location>
        <begin position="76"/>
        <end position="91"/>
    </location>
</feature>
<dbReference type="InterPro" id="IPR013103">
    <property type="entry name" value="RVT_2"/>
</dbReference>
<feature type="region of interest" description="Disordered" evidence="2">
    <location>
        <begin position="374"/>
        <end position="407"/>
    </location>
</feature>
<dbReference type="PROSITE" id="PS50158">
    <property type="entry name" value="ZF_CCHC"/>
    <property type="match status" value="1"/>
</dbReference>
<comment type="caution">
    <text evidence="4">The sequence shown here is derived from an EMBL/GenBank/DDBJ whole genome shotgun (WGS) entry which is preliminary data.</text>
</comment>
<reference evidence="4" key="1">
    <citation type="submission" date="2023-07" db="EMBL/GenBank/DDBJ databases">
        <title>A chromosome-level genome assembly of Lolium multiflorum.</title>
        <authorList>
            <person name="Chen Y."/>
            <person name="Copetti D."/>
            <person name="Kolliker R."/>
            <person name="Studer B."/>
        </authorList>
    </citation>
    <scope>NUCLEOTIDE SEQUENCE</scope>
    <source>
        <strain evidence="4">02402/16</strain>
        <tissue evidence="4">Leaf</tissue>
    </source>
</reference>
<feature type="region of interest" description="Disordered" evidence="2">
    <location>
        <begin position="40"/>
        <end position="69"/>
    </location>
</feature>
<name>A0AAD8TSR2_LOLMU</name>
<evidence type="ECO:0000313" key="4">
    <source>
        <dbReference type="EMBL" id="KAK1687112.1"/>
    </source>
</evidence>
<dbReference type="AlphaFoldDB" id="A0AAD8TSR2"/>
<protein>
    <recommendedName>
        <fullName evidence="3">CCHC-type domain-containing protein</fullName>
    </recommendedName>
</protein>